<evidence type="ECO:0000313" key="1">
    <source>
        <dbReference type="EMBL" id="OMO49776.1"/>
    </source>
</evidence>
<evidence type="ECO:0000313" key="2">
    <source>
        <dbReference type="Proteomes" id="UP000188268"/>
    </source>
</evidence>
<sequence>MEVRDGSEGAQMLSSSLTGFLRCLAL</sequence>
<name>A0A1R3FVI8_COCAP</name>
<reference evidence="1 2" key="1">
    <citation type="submission" date="2013-09" db="EMBL/GenBank/DDBJ databases">
        <title>Corchorus capsularis genome sequencing.</title>
        <authorList>
            <person name="Alam M."/>
            <person name="Haque M.S."/>
            <person name="Islam M.S."/>
            <person name="Emdad E.M."/>
            <person name="Islam M.M."/>
            <person name="Ahmed B."/>
            <person name="Halim A."/>
            <person name="Hossen Q.M.M."/>
            <person name="Hossain M.Z."/>
            <person name="Ahmed R."/>
            <person name="Khan M.M."/>
            <person name="Islam R."/>
            <person name="Rashid M.M."/>
            <person name="Khan S.A."/>
            <person name="Rahman M.S."/>
            <person name="Alam M."/>
        </authorList>
    </citation>
    <scope>NUCLEOTIDE SEQUENCE [LARGE SCALE GENOMIC DNA]</scope>
    <source>
        <strain evidence="2">cv. CVL-1</strain>
        <tissue evidence="1">Whole seedling</tissue>
    </source>
</reference>
<gene>
    <name evidence="1" type="ORF">CCACVL1_30811</name>
</gene>
<dbReference type="Proteomes" id="UP000188268">
    <property type="component" value="Unassembled WGS sequence"/>
</dbReference>
<comment type="caution">
    <text evidence="1">The sequence shown here is derived from an EMBL/GenBank/DDBJ whole genome shotgun (WGS) entry which is preliminary data.</text>
</comment>
<protein>
    <submittedName>
        <fullName evidence="1">Uncharacterized protein</fullName>
    </submittedName>
</protein>
<dbReference type="Gramene" id="OMO49776">
    <property type="protein sequence ID" value="OMO49776"/>
    <property type="gene ID" value="CCACVL1_30811"/>
</dbReference>
<dbReference type="AlphaFoldDB" id="A0A1R3FVI8"/>
<dbReference type="EMBL" id="AWWV01016382">
    <property type="protein sequence ID" value="OMO49776.1"/>
    <property type="molecule type" value="Genomic_DNA"/>
</dbReference>
<proteinExistence type="predicted"/>
<keyword evidence="2" id="KW-1185">Reference proteome</keyword>
<accession>A0A1R3FVI8</accession>
<organism evidence="1 2">
    <name type="scientific">Corchorus capsularis</name>
    <name type="common">Jute</name>
    <dbReference type="NCBI Taxonomy" id="210143"/>
    <lineage>
        <taxon>Eukaryota</taxon>
        <taxon>Viridiplantae</taxon>
        <taxon>Streptophyta</taxon>
        <taxon>Embryophyta</taxon>
        <taxon>Tracheophyta</taxon>
        <taxon>Spermatophyta</taxon>
        <taxon>Magnoliopsida</taxon>
        <taxon>eudicotyledons</taxon>
        <taxon>Gunneridae</taxon>
        <taxon>Pentapetalae</taxon>
        <taxon>rosids</taxon>
        <taxon>malvids</taxon>
        <taxon>Malvales</taxon>
        <taxon>Malvaceae</taxon>
        <taxon>Grewioideae</taxon>
        <taxon>Apeibeae</taxon>
        <taxon>Corchorus</taxon>
    </lineage>
</organism>